<dbReference type="EMBL" id="JBHUCP010000009">
    <property type="protein sequence ID" value="MFD1530711.1"/>
    <property type="molecule type" value="Genomic_DNA"/>
</dbReference>
<feature type="chain" id="PRO_5045851240" description="Small secreted protein" evidence="2">
    <location>
        <begin position="28"/>
        <end position="183"/>
    </location>
</feature>
<keyword evidence="4" id="KW-1185">Reference proteome</keyword>
<evidence type="ECO:0000313" key="3">
    <source>
        <dbReference type="EMBL" id="MFD1530711.1"/>
    </source>
</evidence>
<proteinExistence type="predicted"/>
<accession>A0ABW4FM57</accession>
<evidence type="ECO:0008006" key="5">
    <source>
        <dbReference type="Google" id="ProtNLM"/>
    </source>
</evidence>
<comment type="caution">
    <text evidence="3">The sequence shown here is derived from an EMBL/GenBank/DDBJ whole genome shotgun (WGS) entry which is preliminary data.</text>
</comment>
<evidence type="ECO:0000313" key="4">
    <source>
        <dbReference type="Proteomes" id="UP001597145"/>
    </source>
</evidence>
<protein>
    <recommendedName>
        <fullName evidence="5">Small secreted protein</fullName>
    </recommendedName>
</protein>
<dbReference type="PROSITE" id="PS51257">
    <property type="entry name" value="PROKAR_LIPOPROTEIN"/>
    <property type="match status" value="1"/>
</dbReference>
<gene>
    <name evidence="3" type="ORF">ACFSCY_14790</name>
</gene>
<reference evidence="4" key="1">
    <citation type="journal article" date="2019" name="Int. J. Syst. Evol. Microbiol.">
        <title>The Global Catalogue of Microorganisms (GCM) 10K type strain sequencing project: providing services to taxonomists for standard genome sequencing and annotation.</title>
        <authorList>
            <consortium name="The Broad Institute Genomics Platform"/>
            <consortium name="The Broad Institute Genome Sequencing Center for Infectious Disease"/>
            <person name="Wu L."/>
            <person name="Ma J."/>
        </authorList>
    </citation>
    <scope>NUCLEOTIDE SEQUENCE [LARGE SCALE GENOMIC DNA]</scope>
    <source>
        <strain evidence="4">JCM 12165</strain>
    </source>
</reference>
<feature type="signal peptide" evidence="2">
    <location>
        <begin position="1"/>
        <end position="27"/>
    </location>
</feature>
<feature type="region of interest" description="Disordered" evidence="1">
    <location>
        <begin position="164"/>
        <end position="183"/>
    </location>
</feature>
<name>A0ABW4FM57_9PSEU</name>
<evidence type="ECO:0000256" key="2">
    <source>
        <dbReference type="SAM" id="SignalP"/>
    </source>
</evidence>
<feature type="compositionally biased region" description="Polar residues" evidence="1">
    <location>
        <begin position="165"/>
        <end position="183"/>
    </location>
</feature>
<sequence length="183" mass="18593">MRTRTYGCTILSALALLVAGCGGGSGADAEAVAWTDDVCGALSGFTLAAARQPRIDRTNPAAAVQGVSDYLASTSDGLQQSITALDAVGHSPVDGGDEYVARLGDTLARIRTSFEAARTQLASVDTTSPEVLATALPAATAPLQELRTMPSPTEGLGANEALRTASEQAVNCQQLRSVSSPAG</sequence>
<dbReference type="RefSeq" id="WP_343970380.1">
    <property type="nucleotide sequence ID" value="NZ_BAAAJG010000002.1"/>
</dbReference>
<keyword evidence="2" id="KW-0732">Signal</keyword>
<dbReference type="Proteomes" id="UP001597145">
    <property type="component" value="Unassembled WGS sequence"/>
</dbReference>
<evidence type="ECO:0000256" key="1">
    <source>
        <dbReference type="SAM" id="MobiDB-lite"/>
    </source>
</evidence>
<organism evidence="3 4">
    <name type="scientific">Pseudonocardia aurantiaca</name>
    <dbReference type="NCBI Taxonomy" id="75290"/>
    <lineage>
        <taxon>Bacteria</taxon>
        <taxon>Bacillati</taxon>
        <taxon>Actinomycetota</taxon>
        <taxon>Actinomycetes</taxon>
        <taxon>Pseudonocardiales</taxon>
        <taxon>Pseudonocardiaceae</taxon>
        <taxon>Pseudonocardia</taxon>
    </lineage>
</organism>